<organism evidence="1">
    <name type="scientific">Tetraselmis virus 1</name>
    <dbReference type="NCBI Taxonomy" id="2060617"/>
    <lineage>
        <taxon>Viruses</taxon>
        <taxon>Varidnaviria</taxon>
        <taxon>Bamfordvirae</taxon>
        <taxon>Nucleocytoviricota</taxon>
        <taxon>Megaviricetes</taxon>
        <taxon>Imitervirales</taxon>
        <taxon>Allomimiviridae</taxon>
        <taxon>Oceanusvirus</taxon>
        <taxon>Oceanusvirus kaneohense</taxon>
    </lineage>
</organism>
<protein>
    <submittedName>
        <fullName evidence="1">Uncharacterized protein</fullName>
    </submittedName>
</protein>
<dbReference type="EMBL" id="KY322437">
    <property type="protein sequence ID" value="AUF82532.1"/>
    <property type="molecule type" value="Genomic_DNA"/>
</dbReference>
<proteinExistence type="predicted"/>
<name>A0A2P0VNS1_9VIRU</name>
<accession>A0A2P0VNS1</accession>
<gene>
    <name evidence="1" type="ORF">TetV_450</name>
</gene>
<evidence type="ECO:0000313" key="2">
    <source>
        <dbReference type="Proteomes" id="UP000244773"/>
    </source>
</evidence>
<keyword evidence="2" id="KW-1185">Reference proteome</keyword>
<reference evidence="1" key="1">
    <citation type="journal article" date="2018" name="Virology">
        <title>A giant virus infecting green algae encodes key fermentation genes.</title>
        <authorList>
            <person name="Schvarcz C.R."/>
            <person name="Steward G.F."/>
        </authorList>
    </citation>
    <scope>NUCLEOTIDE SEQUENCE [LARGE SCALE GENOMIC DNA]</scope>
</reference>
<dbReference type="Proteomes" id="UP000244773">
    <property type="component" value="Segment"/>
</dbReference>
<evidence type="ECO:0000313" key="1">
    <source>
        <dbReference type="EMBL" id="AUF82532.1"/>
    </source>
</evidence>
<sequence length="108" mass="12500">MSRLSSTSIALIVLLLAAEPMVSFAQGDKCRGAINCYYNECRVRGFKSPKKDNFKMCFQRCILGLDSPNFKNAIRRCRFDNADKKNKVEKVRQCTRKAVKKHICDKWF</sequence>